<sequence length="146" mass="16775">MANYSAFAFVSYPSPLSHQTKNKNKTKLEEFLPNSHLRLQSTQIVNNGGDVSFYLSSPYGKWKIHISLLLWCSTLYSTFINSSLYISLKTIYFVESWKLVKRLFKYVLYKGTFLAAVVPLTLPHAGLWFTWLTIVCTLKMFEALAS</sequence>
<feature type="transmembrane region" description="Helical" evidence="1">
    <location>
        <begin position="106"/>
        <end position="122"/>
    </location>
</feature>
<feature type="transmembrane region" description="Helical" evidence="1">
    <location>
        <begin position="64"/>
        <end position="86"/>
    </location>
</feature>
<evidence type="ECO:0000256" key="1">
    <source>
        <dbReference type="SAM" id="Phobius"/>
    </source>
</evidence>
<gene>
    <name evidence="2" type="ORF">LSALG_LOCUS14071</name>
</gene>
<name>A0AA35YHC5_LACSI</name>
<keyword evidence="1" id="KW-0472">Membrane</keyword>
<protein>
    <submittedName>
        <fullName evidence="2">Uncharacterized protein</fullName>
    </submittedName>
</protein>
<proteinExistence type="predicted"/>
<keyword evidence="1" id="KW-1133">Transmembrane helix</keyword>
<accession>A0AA35YHC5</accession>
<dbReference type="EMBL" id="OX465078">
    <property type="protein sequence ID" value="CAI9273959.1"/>
    <property type="molecule type" value="Genomic_DNA"/>
</dbReference>
<reference evidence="2" key="1">
    <citation type="submission" date="2023-04" db="EMBL/GenBank/DDBJ databases">
        <authorList>
            <person name="Vijverberg K."/>
            <person name="Xiong W."/>
            <person name="Schranz E."/>
        </authorList>
    </citation>
    <scope>NUCLEOTIDE SEQUENCE</scope>
</reference>
<evidence type="ECO:0000313" key="3">
    <source>
        <dbReference type="Proteomes" id="UP001177003"/>
    </source>
</evidence>
<dbReference type="Proteomes" id="UP001177003">
    <property type="component" value="Chromosome 2"/>
</dbReference>
<dbReference type="AlphaFoldDB" id="A0AA35YHC5"/>
<evidence type="ECO:0000313" key="2">
    <source>
        <dbReference type="EMBL" id="CAI9273959.1"/>
    </source>
</evidence>
<organism evidence="2 3">
    <name type="scientific">Lactuca saligna</name>
    <name type="common">Willowleaf lettuce</name>
    <dbReference type="NCBI Taxonomy" id="75948"/>
    <lineage>
        <taxon>Eukaryota</taxon>
        <taxon>Viridiplantae</taxon>
        <taxon>Streptophyta</taxon>
        <taxon>Embryophyta</taxon>
        <taxon>Tracheophyta</taxon>
        <taxon>Spermatophyta</taxon>
        <taxon>Magnoliopsida</taxon>
        <taxon>eudicotyledons</taxon>
        <taxon>Gunneridae</taxon>
        <taxon>Pentapetalae</taxon>
        <taxon>asterids</taxon>
        <taxon>campanulids</taxon>
        <taxon>Asterales</taxon>
        <taxon>Asteraceae</taxon>
        <taxon>Cichorioideae</taxon>
        <taxon>Cichorieae</taxon>
        <taxon>Lactucinae</taxon>
        <taxon>Lactuca</taxon>
    </lineage>
</organism>
<keyword evidence="1" id="KW-0812">Transmembrane</keyword>
<keyword evidence="3" id="KW-1185">Reference proteome</keyword>